<dbReference type="AlphaFoldDB" id="A2C063"/>
<dbReference type="KEGG" id="pme:NATL1_03091"/>
<organism evidence="1 2">
    <name type="scientific">Prochlorococcus marinus (strain NATL1A)</name>
    <dbReference type="NCBI Taxonomy" id="167555"/>
    <lineage>
        <taxon>Bacteria</taxon>
        <taxon>Bacillati</taxon>
        <taxon>Cyanobacteriota</taxon>
        <taxon>Cyanophyceae</taxon>
        <taxon>Synechococcales</taxon>
        <taxon>Prochlorococcaceae</taxon>
        <taxon>Prochlorococcus</taxon>
    </lineage>
</organism>
<sequence>MMDLKHRFHSKPFYSSLFWRLATDFRKKQIRKISINFLF</sequence>
<evidence type="ECO:0000313" key="2">
    <source>
        <dbReference type="Proteomes" id="UP000002592"/>
    </source>
</evidence>
<evidence type="ECO:0000313" key="1">
    <source>
        <dbReference type="EMBL" id="ABM74873.1"/>
    </source>
</evidence>
<gene>
    <name evidence="1" type="ordered locus">NATL1_03091</name>
</gene>
<proteinExistence type="predicted"/>
<accession>A2C063</accession>
<protein>
    <submittedName>
        <fullName evidence="1">Uncharacterized protein</fullName>
    </submittedName>
</protein>
<reference evidence="2" key="1">
    <citation type="journal article" date="2007" name="PLoS Genet.">
        <title>Patterns and implications of gene gain and loss in the evolution of Prochlorococcus.</title>
        <authorList>
            <person name="Kettler G.C."/>
            <person name="Martiny A.C."/>
            <person name="Huang K."/>
            <person name="Zucker J."/>
            <person name="Coleman M.L."/>
            <person name="Rodrigue S."/>
            <person name="Chen F."/>
            <person name="Lapidus A."/>
            <person name="Ferriera S."/>
            <person name="Johnson J."/>
            <person name="Steglich C."/>
            <person name="Church G.M."/>
            <person name="Richardson P."/>
            <person name="Chisholm S.W."/>
        </authorList>
    </citation>
    <scope>NUCLEOTIDE SEQUENCE [LARGE SCALE GENOMIC DNA]</scope>
    <source>
        <strain evidence="2">NATL1A</strain>
    </source>
</reference>
<dbReference type="Proteomes" id="UP000002592">
    <property type="component" value="Chromosome"/>
</dbReference>
<name>A2C063_PROM1</name>
<dbReference type="HOGENOM" id="CLU_3331582_0_0_3"/>
<dbReference type="EMBL" id="CP000553">
    <property type="protein sequence ID" value="ABM74873.1"/>
    <property type="molecule type" value="Genomic_DNA"/>
</dbReference>